<dbReference type="OrthoDB" id="6470976at2759"/>
<dbReference type="EMBL" id="BGPR01016118">
    <property type="protein sequence ID" value="GBN71904.1"/>
    <property type="molecule type" value="Genomic_DNA"/>
</dbReference>
<accession>A0A4Y2R810</accession>
<dbReference type="Proteomes" id="UP000499080">
    <property type="component" value="Unassembled WGS sequence"/>
</dbReference>
<keyword evidence="3" id="KW-1185">Reference proteome</keyword>
<evidence type="ECO:0000313" key="1">
    <source>
        <dbReference type="EMBL" id="GBN71904.1"/>
    </source>
</evidence>
<evidence type="ECO:0000313" key="3">
    <source>
        <dbReference type="Proteomes" id="UP000499080"/>
    </source>
</evidence>
<comment type="caution">
    <text evidence="1">The sequence shown here is derived from an EMBL/GenBank/DDBJ whole genome shotgun (WGS) entry which is preliminary data.</text>
</comment>
<sequence length="76" mass="8580">MKTNFRNMSVCQPKITITEKDQQIGDVDLKKNMDATGESSVCNLAHRDKVRDLSATLASETDGECPFIYGEYYLFP</sequence>
<organism evidence="1 3">
    <name type="scientific">Araneus ventricosus</name>
    <name type="common">Orbweaver spider</name>
    <name type="synonym">Epeira ventricosa</name>
    <dbReference type="NCBI Taxonomy" id="182803"/>
    <lineage>
        <taxon>Eukaryota</taxon>
        <taxon>Metazoa</taxon>
        <taxon>Ecdysozoa</taxon>
        <taxon>Arthropoda</taxon>
        <taxon>Chelicerata</taxon>
        <taxon>Arachnida</taxon>
        <taxon>Araneae</taxon>
        <taxon>Araneomorphae</taxon>
        <taxon>Entelegynae</taxon>
        <taxon>Araneoidea</taxon>
        <taxon>Araneidae</taxon>
        <taxon>Araneus</taxon>
    </lineage>
</organism>
<protein>
    <submittedName>
        <fullName evidence="1">Uncharacterized protein</fullName>
    </submittedName>
</protein>
<evidence type="ECO:0000313" key="2">
    <source>
        <dbReference type="EMBL" id="GBN72672.1"/>
    </source>
</evidence>
<proteinExistence type="predicted"/>
<dbReference type="EMBL" id="BGPR01016353">
    <property type="protein sequence ID" value="GBN72672.1"/>
    <property type="molecule type" value="Genomic_DNA"/>
</dbReference>
<gene>
    <name evidence="1" type="ORF">AVEN_154480_1</name>
    <name evidence="2" type="ORF">AVEN_241898_1</name>
</gene>
<dbReference type="AlphaFoldDB" id="A0A4Y2R810"/>
<name>A0A4Y2R810_ARAVE</name>
<reference evidence="1 3" key="1">
    <citation type="journal article" date="2019" name="Sci. Rep.">
        <title>Orb-weaving spider Araneus ventricosus genome elucidates the spidroin gene catalogue.</title>
        <authorList>
            <person name="Kono N."/>
            <person name="Nakamura H."/>
            <person name="Ohtoshi R."/>
            <person name="Moran D.A.P."/>
            <person name="Shinohara A."/>
            <person name="Yoshida Y."/>
            <person name="Fujiwara M."/>
            <person name="Mori M."/>
            <person name="Tomita M."/>
            <person name="Arakawa K."/>
        </authorList>
    </citation>
    <scope>NUCLEOTIDE SEQUENCE [LARGE SCALE GENOMIC DNA]</scope>
</reference>